<accession>A0A381Z2L3</accession>
<sequence length="354" mass="39653">MFTRKNFSALFPIFGPKPMPYLTAHVLDRVNEWFVRTRLSGRMSSHCGTSMVEHMKGLGEAIHPSPQTLGGFEPEQVSKLLWKASSPWPGTDGNNKTWYAERFVPRSRTSSSGFDQTLEAGGKEQSPALILLHGWLIDRPQLPIYRSWARHAARRGIEVWMPFLPFHMQRSEPGEISGQRALSPNLVGNLDMVRQGVAEARLLARWLRGRTSRVGIWGMSLGGLVAALTTTLDDDWDAVALWAPVAEPDEVLFNSGLVKFLREAVIQSGVSKDDFAAPEIASMMPNRSDTKIDPSKMLVVAGDYDQVVSPSSVERLSRRWGIEVHWVRHGHISLMLSRAPVRYTANFLEHTLFA</sequence>
<gene>
    <name evidence="2" type="ORF">METZ01_LOCUS136390</name>
</gene>
<protein>
    <recommendedName>
        <fullName evidence="1">Peptidase S9 prolyl oligopeptidase catalytic domain-containing protein</fullName>
    </recommendedName>
</protein>
<reference evidence="2" key="1">
    <citation type="submission" date="2018-05" db="EMBL/GenBank/DDBJ databases">
        <authorList>
            <person name="Lanie J.A."/>
            <person name="Ng W.-L."/>
            <person name="Kazmierczak K.M."/>
            <person name="Andrzejewski T.M."/>
            <person name="Davidsen T.M."/>
            <person name="Wayne K.J."/>
            <person name="Tettelin H."/>
            <person name="Glass J.I."/>
            <person name="Rusch D."/>
            <person name="Podicherti R."/>
            <person name="Tsui H.-C.T."/>
            <person name="Winkler M.E."/>
        </authorList>
    </citation>
    <scope>NUCLEOTIDE SEQUENCE</scope>
</reference>
<dbReference type="EMBL" id="UINC01019733">
    <property type="protein sequence ID" value="SVA83536.1"/>
    <property type="molecule type" value="Genomic_DNA"/>
</dbReference>
<dbReference type="PANTHER" id="PTHR13617">
    <property type="entry name" value="PROTEIN ABHD18"/>
    <property type="match status" value="1"/>
</dbReference>
<dbReference type="Gene3D" id="3.40.50.1820">
    <property type="entry name" value="alpha/beta hydrolase"/>
    <property type="match status" value="1"/>
</dbReference>
<dbReference type="InterPro" id="IPR029058">
    <property type="entry name" value="AB_hydrolase_fold"/>
</dbReference>
<evidence type="ECO:0000313" key="2">
    <source>
        <dbReference type="EMBL" id="SVA83536.1"/>
    </source>
</evidence>
<dbReference type="InterPro" id="IPR001375">
    <property type="entry name" value="Peptidase_S9_cat"/>
</dbReference>
<dbReference type="SUPFAM" id="SSF53474">
    <property type="entry name" value="alpha/beta-Hydrolases"/>
    <property type="match status" value="1"/>
</dbReference>
<dbReference type="GO" id="GO:0008236">
    <property type="term" value="F:serine-type peptidase activity"/>
    <property type="evidence" value="ECO:0007669"/>
    <property type="project" value="InterPro"/>
</dbReference>
<organism evidence="2">
    <name type="scientific">marine metagenome</name>
    <dbReference type="NCBI Taxonomy" id="408172"/>
    <lineage>
        <taxon>unclassified sequences</taxon>
        <taxon>metagenomes</taxon>
        <taxon>ecological metagenomes</taxon>
    </lineage>
</organism>
<dbReference type="PANTHER" id="PTHR13617:SF14">
    <property type="entry name" value="PROTEIN ABHD18"/>
    <property type="match status" value="1"/>
</dbReference>
<name>A0A381Z2L3_9ZZZZ</name>
<feature type="domain" description="Peptidase S9 prolyl oligopeptidase catalytic" evidence="1">
    <location>
        <begin position="210"/>
        <end position="316"/>
    </location>
</feature>
<dbReference type="GO" id="GO:0006508">
    <property type="term" value="P:proteolysis"/>
    <property type="evidence" value="ECO:0007669"/>
    <property type="project" value="InterPro"/>
</dbReference>
<evidence type="ECO:0000259" key="1">
    <source>
        <dbReference type="Pfam" id="PF00326"/>
    </source>
</evidence>
<dbReference type="Pfam" id="PF00326">
    <property type="entry name" value="Peptidase_S9"/>
    <property type="match status" value="1"/>
</dbReference>
<proteinExistence type="predicted"/>
<dbReference type="AlphaFoldDB" id="A0A381Z2L3"/>